<dbReference type="GeneID" id="61927878"/>
<evidence type="ECO:0000313" key="2">
    <source>
        <dbReference type="Proteomes" id="UP000503330"/>
    </source>
</evidence>
<organism evidence="1 2">
    <name type="scientific">Clostridium innocuum</name>
    <dbReference type="NCBI Taxonomy" id="1522"/>
    <lineage>
        <taxon>Bacteria</taxon>
        <taxon>Bacillati</taxon>
        <taxon>Bacillota</taxon>
        <taxon>Clostridia</taxon>
        <taxon>Eubacteriales</taxon>
        <taxon>Clostridiaceae</taxon>
        <taxon>Clostridium</taxon>
    </lineage>
</organism>
<proteinExistence type="predicted"/>
<accession>A0AAP9MJS4</accession>
<protein>
    <submittedName>
        <fullName evidence="1">Uncharacterized protein</fullName>
    </submittedName>
</protein>
<name>A0AAP9MJS4_CLOIN</name>
<dbReference type="AlphaFoldDB" id="A0AAP9MJS4"/>
<dbReference type="RefSeq" id="WP_002605996.1">
    <property type="nucleotide sequence ID" value="NZ_BAAACC010000023.1"/>
</dbReference>
<dbReference type="Proteomes" id="UP000503330">
    <property type="component" value="Chromosome"/>
</dbReference>
<reference evidence="1 2" key="1">
    <citation type="submission" date="2020-02" db="EMBL/GenBank/DDBJ databases">
        <authorList>
            <person name="Kociolek L.K."/>
            <person name="Ozer E.A."/>
        </authorList>
    </citation>
    <scope>NUCLEOTIDE SEQUENCE [LARGE SCALE GENOMIC DNA]</scope>
    <source>
        <strain evidence="1 2">ATCC 14501</strain>
    </source>
</reference>
<dbReference type="EMBL" id="CP048838">
    <property type="protein sequence ID" value="QJA04556.1"/>
    <property type="molecule type" value="Genomic_DNA"/>
</dbReference>
<evidence type="ECO:0000313" key="1">
    <source>
        <dbReference type="EMBL" id="QJA04556.1"/>
    </source>
</evidence>
<sequence length="64" mass="7601">MKEESTHIQTMIHKRQLKTRRFLVLSGFYVLMYMNSDEKANYSSERTGKCILYTEKFMSAVAEE</sequence>
<gene>
    <name evidence="1" type="ORF">G4D54_20035</name>
</gene>